<accession>A0A8J4DXS3</accession>
<evidence type="ECO:0000313" key="3">
    <source>
        <dbReference type="Proteomes" id="UP000612585"/>
    </source>
</evidence>
<dbReference type="AlphaFoldDB" id="A0A8J4DXS3"/>
<comment type="caution">
    <text evidence="2">The sequence shown here is derived from an EMBL/GenBank/DDBJ whole genome shotgun (WGS) entry which is preliminary data.</text>
</comment>
<evidence type="ECO:0000313" key="2">
    <source>
        <dbReference type="EMBL" id="GIJ53668.1"/>
    </source>
</evidence>
<sequence length="390" mass="41772">MTALEDALSAAFRERVDRPGPDVGALAERAIARGRAYRVRRLSGLAAAVVLCAVVTAGFVVVVGGAPKPLDYSTGTDLAAPGEYVAVSSPMPPSSSDLPVDYVQEQWLYLRSGRSVRLPSGNVTQVQRAGDGFVVVEQGREDGDQRAWYVNERSGAPIMVLDNVRSVAVSTDGEGRMAWLAGSKMYYRETAVPVAPIAATVQPVETDRPAAGRPVGFVGDAVLLADSGPAEPGSTGPERHDLWFPDRGDYVPTWATFFAVYGGRASSELVVAKRVEKRVCLGLARINTLTLDTEACHYIDRAPTRGWVSPSGRWLVVADEHQAQMVDLLAGWRTGAQVKWSVDRVGSDAAWLDRDTVALHTSTGVVVLSPFAPDKAVEYKVPGLSLIVSQ</sequence>
<evidence type="ECO:0000256" key="1">
    <source>
        <dbReference type="SAM" id="Phobius"/>
    </source>
</evidence>
<reference evidence="2" key="1">
    <citation type="submission" date="2021-01" db="EMBL/GenBank/DDBJ databases">
        <title>Whole genome shotgun sequence of Virgisporangium aurantiacum NBRC 16421.</title>
        <authorList>
            <person name="Komaki H."/>
            <person name="Tamura T."/>
        </authorList>
    </citation>
    <scope>NUCLEOTIDE SEQUENCE</scope>
    <source>
        <strain evidence="2">NBRC 16421</strain>
    </source>
</reference>
<keyword evidence="1" id="KW-1133">Transmembrane helix</keyword>
<gene>
    <name evidence="2" type="ORF">Vau01_011840</name>
</gene>
<feature type="transmembrane region" description="Helical" evidence="1">
    <location>
        <begin position="42"/>
        <end position="66"/>
    </location>
</feature>
<name>A0A8J4DXS3_9ACTN</name>
<protein>
    <submittedName>
        <fullName evidence="2">Uncharacterized protein</fullName>
    </submittedName>
</protein>
<dbReference type="EMBL" id="BOPG01000009">
    <property type="protein sequence ID" value="GIJ53668.1"/>
    <property type="molecule type" value="Genomic_DNA"/>
</dbReference>
<keyword evidence="1" id="KW-0472">Membrane</keyword>
<dbReference type="RefSeq" id="WP_203988135.1">
    <property type="nucleotide sequence ID" value="NZ_BOPG01000009.1"/>
</dbReference>
<organism evidence="2 3">
    <name type="scientific">Virgisporangium aurantiacum</name>
    <dbReference type="NCBI Taxonomy" id="175570"/>
    <lineage>
        <taxon>Bacteria</taxon>
        <taxon>Bacillati</taxon>
        <taxon>Actinomycetota</taxon>
        <taxon>Actinomycetes</taxon>
        <taxon>Micromonosporales</taxon>
        <taxon>Micromonosporaceae</taxon>
        <taxon>Virgisporangium</taxon>
    </lineage>
</organism>
<dbReference type="Proteomes" id="UP000612585">
    <property type="component" value="Unassembled WGS sequence"/>
</dbReference>
<keyword evidence="3" id="KW-1185">Reference proteome</keyword>
<proteinExistence type="predicted"/>
<keyword evidence="1" id="KW-0812">Transmembrane</keyword>